<dbReference type="EMBL" id="LAZR01058830">
    <property type="protein sequence ID" value="KKK69069.1"/>
    <property type="molecule type" value="Genomic_DNA"/>
</dbReference>
<organism evidence="1">
    <name type="scientific">marine sediment metagenome</name>
    <dbReference type="NCBI Taxonomy" id="412755"/>
    <lineage>
        <taxon>unclassified sequences</taxon>
        <taxon>metagenomes</taxon>
        <taxon>ecological metagenomes</taxon>
    </lineage>
</organism>
<protein>
    <submittedName>
        <fullName evidence="1">Uncharacterized protein</fullName>
    </submittedName>
</protein>
<feature type="non-terminal residue" evidence="1">
    <location>
        <position position="1"/>
    </location>
</feature>
<sequence>AITAQSRVIPYAGFVVTGLDIDFNVLPNAEALANILVNTYQVDGEKNLLYDVQSASFAGQAMGLGQQTTRRTIAGLRENQVLQPNNTISTTLTFRQDTANPTDPVIGTIQVAAVVRTIWDPAVQRG</sequence>
<comment type="caution">
    <text evidence="1">The sequence shown here is derived from an EMBL/GenBank/DDBJ whole genome shotgun (WGS) entry which is preliminary data.</text>
</comment>
<reference evidence="1" key="1">
    <citation type="journal article" date="2015" name="Nature">
        <title>Complex archaea that bridge the gap between prokaryotes and eukaryotes.</title>
        <authorList>
            <person name="Spang A."/>
            <person name="Saw J.H."/>
            <person name="Jorgensen S.L."/>
            <person name="Zaremba-Niedzwiedzka K."/>
            <person name="Martijn J."/>
            <person name="Lind A.E."/>
            <person name="van Eijk R."/>
            <person name="Schleper C."/>
            <person name="Guy L."/>
            <person name="Ettema T.J."/>
        </authorList>
    </citation>
    <scope>NUCLEOTIDE SEQUENCE</scope>
</reference>
<accession>A0A0F8ZRR0</accession>
<evidence type="ECO:0000313" key="1">
    <source>
        <dbReference type="EMBL" id="KKK69069.1"/>
    </source>
</evidence>
<proteinExistence type="predicted"/>
<gene>
    <name evidence="1" type="ORF">LCGC14_2937710</name>
</gene>
<dbReference type="AlphaFoldDB" id="A0A0F8ZRR0"/>
<name>A0A0F8ZRR0_9ZZZZ</name>